<evidence type="ECO:0000313" key="1">
    <source>
        <dbReference type="EMBL" id="PWG16142.1"/>
    </source>
</evidence>
<dbReference type="EMBL" id="QETF01000017">
    <property type="protein sequence ID" value="PWG16142.1"/>
    <property type="molecule type" value="Genomic_DNA"/>
</dbReference>
<sequence>MAQTTSYFIEDDAGLAVRLRLNEVLAALQSCNAGATAPTGTRPGMIWYDTSGAAPVLRIRNATDEAWEELLDGGVY</sequence>
<dbReference type="RefSeq" id="WP_109389508.1">
    <property type="nucleotide sequence ID" value="NZ_QETF01000017.1"/>
</dbReference>
<comment type="caution">
    <text evidence="1">The sequence shown here is derived from an EMBL/GenBank/DDBJ whole genome shotgun (WGS) entry which is preliminary data.</text>
</comment>
<dbReference type="OrthoDB" id="7855634at2"/>
<dbReference type="Proteomes" id="UP000245293">
    <property type="component" value="Unassembled WGS sequence"/>
</dbReference>
<protein>
    <submittedName>
        <fullName evidence="1">Uncharacterized protein</fullName>
    </submittedName>
</protein>
<name>A0A2V1P4A2_9RHOB</name>
<keyword evidence="2" id="KW-1185">Reference proteome</keyword>
<gene>
    <name evidence="1" type="ORF">DFK10_13195</name>
</gene>
<evidence type="ECO:0000313" key="2">
    <source>
        <dbReference type="Proteomes" id="UP000245293"/>
    </source>
</evidence>
<accession>A0A2V1P4A2</accession>
<reference evidence="2" key="1">
    <citation type="submission" date="2018-05" db="EMBL/GenBank/DDBJ databases">
        <authorList>
            <person name="Du Z."/>
            <person name="Wang X."/>
        </authorList>
    </citation>
    <scope>NUCLEOTIDE SEQUENCE [LARGE SCALE GENOMIC DNA]</scope>
    <source>
        <strain evidence="2">WDS4C29</strain>
    </source>
</reference>
<dbReference type="AlphaFoldDB" id="A0A2V1P4A2"/>
<organism evidence="1 2">
    <name type="scientific">Salibaculum griseiflavum</name>
    <dbReference type="NCBI Taxonomy" id="1914409"/>
    <lineage>
        <taxon>Bacteria</taxon>
        <taxon>Pseudomonadati</taxon>
        <taxon>Pseudomonadota</taxon>
        <taxon>Alphaproteobacteria</taxon>
        <taxon>Rhodobacterales</taxon>
        <taxon>Roseobacteraceae</taxon>
        <taxon>Salibaculum</taxon>
    </lineage>
</organism>
<proteinExistence type="predicted"/>